<evidence type="ECO:0000259" key="7">
    <source>
        <dbReference type="Pfam" id="PF01435"/>
    </source>
</evidence>
<accession>A0ABN1QUW6</accession>
<keyword evidence="1 6" id="KW-0645">Protease</keyword>
<evidence type="ECO:0000256" key="5">
    <source>
        <dbReference type="ARBA" id="ARBA00023049"/>
    </source>
</evidence>
<dbReference type="Proteomes" id="UP001500418">
    <property type="component" value="Unassembled WGS sequence"/>
</dbReference>
<keyword evidence="9" id="KW-1185">Reference proteome</keyword>
<comment type="similarity">
    <text evidence="6">Belongs to the peptidase M48 family.</text>
</comment>
<evidence type="ECO:0000256" key="4">
    <source>
        <dbReference type="ARBA" id="ARBA00022833"/>
    </source>
</evidence>
<comment type="cofactor">
    <cofactor evidence="6">
        <name>Zn(2+)</name>
        <dbReference type="ChEBI" id="CHEBI:29105"/>
    </cofactor>
    <text evidence="6">Binds 1 zinc ion per subunit.</text>
</comment>
<dbReference type="InterPro" id="IPR001915">
    <property type="entry name" value="Peptidase_M48"/>
</dbReference>
<evidence type="ECO:0000256" key="6">
    <source>
        <dbReference type="RuleBase" id="RU003983"/>
    </source>
</evidence>
<evidence type="ECO:0000313" key="9">
    <source>
        <dbReference type="Proteomes" id="UP001500418"/>
    </source>
</evidence>
<sequence>MLGLLRLNPIASVADLSPGSLDQHASLAPWTAPVPMALLIAGLDVVVSSAMLRTLHPGEREALFAHERAHLSGQHRRFLAAGRLTPMPHPALRGLGARGRVLVSWRLSWAGRISRRGCGR</sequence>
<dbReference type="Pfam" id="PF01435">
    <property type="entry name" value="Peptidase_M48"/>
    <property type="match status" value="1"/>
</dbReference>
<proteinExistence type="inferred from homology"/>
<keyword evidence="2" id="KW-0479">Metal-binding</keyword>
<evidence type="ECO:0000256" key="3">
    <source>
        <dbReference type="ARBA" id="ARBA00022801"/>
    </source>
</evidence>
<dbReference type="EMBL" id="BAAAID010000056">
    <property type="protein sequence ID" value="GAA0947522.1"/>
    <property type="molecule type" value="Genomic_DNA"/>
</dbReference>
<evidence type="ECO:0000313" key="8">
    <source>
        <dbReference type="EMBL" id="GAA0947522.1"/>
    </source>
</evidence>
<name>A0ABN1QUW6_9ACTN</name>
<keyword evidence="4 6" id="KW-0862">Zinc</keyword>
<feature type="domain" description="Peptidase M48" evidence="7">
    <location>
        <begin position="41"/>
        <end position="81"/>
    </location>
</feature>
<organism evidence="8 9">
    <name type="scientific">Streptomyces rhizosphaericus</name>
    <dbReference type="NCBI Taxonomy" id="114699"/>
    <lineage>
        <taxon>Bacteria</taxon>
        <taxon>Bacillati</taxon>
        <taxon>Actinomycetota</taxon>
        <taxon>Actinomycetes</taxon>
        <taxon>Kitasatosporales</taxon>
        <taxon>Streptomycetaceae</taxon>
        <taxon>Streptomyces</taxon>
        <taxon>Streptomyces violaceusniger group</taxon>
    </lineage>
</organism>
<reference evidence="8 9" key="1">
    <citation type="journal article" date="2019" name="Int. J. Syst. Evol. Microbiol.">
        <title>The Global Catalogue of Microorganisms (GCM) 10K type strain sequencing project: providing services to taxonomists for standard genome sequencing and annotation.</title>
        <authorList>
            <consortium name="The Broad Institute Genomics Platform"/>
            <consortium name="The Broad Institute Genome Sequencing Center for Infectious Disease"/>
            <person name="Wu L."/>
            <person name="Ma J."/>
        </authorList>
    </citation>
    <scope>NUCLEOTIDE SEQUENCE [LARGE SCALE GENOMIC DNA]</scope>
    <source>
        <strain evidence="8 9">JCM 11444</strain>
    </source>
</reference>
<protein>
    <recommendedName>
        <fullName evidence="7">Peptidase M48 domain-containing protein</fullName>
    </recommendedName>
</protein>
<evidence type="ECO:0000256" key="1">
    <source>
        <dbReference type="ARBA" id="ARBA00022670"/>
    </source>
</evidence>
<keyword evidence="3 6" id="KW-0378">Hydrolase</keyword>
<keyword evidence="5 6" id="KW-0482">Metalloprotease</keyword>
<comment type="caution">
    <text evidence="8">The sequence shown here is derived from an EMBL/GenBank/DDBJ whole genome shotgun (WGS) entry which is preliminary data.</text>
</comment>
<gene>
    <name evidence="8" type="ORF">GCM10009575_068120</name>
</gene>
<dbReference type="Gene3D" id="3.30.2010.10">
    <property type="entry name" value="Metalloproteases ('zincins'), catalytic domain"/>
    <property type="match status" value="1"/>
</dbReference>
<evidence type="ECO:0000256" key="2">
    <source>
        <dbReference type="ARBA" id="ARBA00022723"/>
    </source>
</evidence>